<proteinExistence type="predicted"/>
<evidence type="ECO:0000313" key="2">
    <source>
        <dbReference type="Proteomes" id="UP000593567"/>
    </source>
</evidence>
<organism evidence="1 2">
    <name type="scientific">Bugula neritina</name>
    <name type="common">Brown bryozoan</name>
    <name type="synonym">Sertularia neritina</name>
    <dbReference type="NCBI Taxonomy" id="10212"/>
    <lineage>
        <taxon>Eukaryota</taxon>
        <taxon>Metazoa</taxon>
        <taxon>Spiralia</taxon>
        <taxon>Lophotrochozoa</taxon>
        <taxon>Bryozoa</taxon>
        <taxon>Gymnolaemata</taxon>
        <taxon>Cheilostomatida</taxon>
        <taxon>Flustrina</taxon>
        <taxon>Buguloidea</taxon>
        <taxon>Bugulidae</taxon>
        <taxon>Bugula</taxon>
    </lineage>
</organism>
<name>A0A7J7KIT6_BUGNE</name>
<dbReference type="AlphaFoldDB" id="A0A7J7KIT6"/>
<protein>
    <submittedName>
        <fullName evidence="1">Uncharacterized protein</fullName>
    </submittedName>
</protein>
<comment type="caution">
    <text evidence="1">The sequence shown here is derived from an EMBL/GenBank/DDBJ whole genome shotgun (WGS) entry which is preliminary data.</text>
</comment>
<dbReference type="EMBL" id="VXIV02000390">
    <property type="protein sequence ID" value="KAF6038622.1"/>
    <property type="molecule type" value="Genomic_DNA"/>
</dbReference>
<evidence type="ECO:0000313" key="1">
    <source>
        <dbReference type="EMBL" id="KAF6038622.1"/>
    </source>
</evidence>
<reference evidence="1" key="1">
    <citation type="submission" date="2020-06" db="EMBL/GenBank/DDBJ databases">
        <title>Draft genome of Bugula neritina, a colonial animal packing powerful symbionts and potential medicines.</title>
        <authorList>
            <person name="Rayko M."/>
        </authorList>
    </citation>
    <scope>NUCLEOTIDE SEQUENCE [LARGE SCALE GENOMIC DNA]</scope>
    <source>
        <strain evidence="1">Kwan_BN1</strain>
    </source>
</reference>
<accession>A0A7J7KIT6</accession>
<keyword evidence="2" id="KW-1185">Reference proteome</keyword>
<dbReference type="Proteomes" id="UP000593567">
    <property type="component" value="Unassembled WGS sequence"/>
</dbReference>
<sequence>MSLDWEGGFNMPTSKLYTIIVLEKALLSPRTSSQVTLTPLTSSQVTLTSLTSQATLTPLTSQVTLTPLTSSQVTLTSLTSQATLTPLTSQVALTPLTSSVTHTSDITYDIHTDYKENLDKEYSKSRYNWILFTQARKDFVNHVLRTERKSSDLMLS</sequence>
<gene>
    <name evidence="1" type="ORF">EB796_003068</name>
</gene>